<dbReference type="HOGENOM" id="CLU_147355_0_0_7"/>
<evidence type="ECO:0000313" key="1">
    <source>
        <dbReference type="EMBL" id="ABQ24514.1"/>
    </source>
</evidence>
<dbReference type="RefSeq" id="WP_011937241.1">
    <property type="nucleotide sequence ID" value="NC_009483.1"/>
</dbReference>
<dbReference type="Proteomes" id="UP000006695">
    <property type="component" value="Chromosome"/>
</dbReference>
<protein>
    <recommendedName>
        <fullName evidence="3">Exosortase system-associated protein, TIGR04073 family</fullName>
    </recommendedName>
</protein>
<organism evidence="1 2">
    <name type="scientific">Geotalea uraniireducens (strain Rf4)</name>
    <name type="common">Geobacter uraniireducens</name>
    <dbReference type="NCBI Taxonomy" id="351605"/>
    <lineage>
        <taxon>Bacteria</taxon>
        <taxon>Pseudomonadati</taxon>
        <taxon>Thermodesulfobacteriota</taxon>
        <taxon>Desulfuromonadia</taxon>
        <taxon>Geobacterales</taxon>
        <taxon>Geobacteraceae</taxon>
        <taxon>Geotalea</taxon>
    </lineage>
</organism>
<dbReference type="AlphaFoldDB" id="A5GD41"/>
<evidence type="ECO:0008006" key="3">
    <source>
        <dbReference type="Google" id="ProtNLM"/>
    </source>
</evidence>
<dbReference type="NCBIfam" id="TIGR04073">
    <property type="entry name" value="exo_TIGR04073"/>
    <property type="match status" value="1"/>
</dbReference>
<gene>
    <name evidence="1" type="ordered locus">Gura_0298</name>
</gene>
<keyword evidence="2" id="KW-1185">Reference proteome</keyword>
<dbReference type="KEGG" id="gur:Gura_0298"/>
<accession>A5GD41</accession>
<name>A5GD41_GEOUR</name>
<dbReference type="InterPro" id="IPR023824">
    <property type="entry name" value="CHP04073_exosortase-affil"/>
</dbReference>
<reference evidence="1 2" key="1">
    <citation type="submission" date="2007-05" db="EMBL/GenBank/DDBJ databases">
        <title>Complete sequence of Geobacter uraniireducens Rf4.</title>
        <authorList>
            <consortium name="US DOE Joint Genome Institute"/>
            <person name="Copeland A."/>
            <person name="Lucas S."/>
            <person name="Lapidus A."/>
            <person name="Barry K."/>
            <person name="Detter J.C."/>
            <person name="Glavina del Rio T."/>
            <person name="Hammon N."/>
            <person name="Israni S."/>
            <person name="Dalin E."/>
            <person name="Tice H."/>
            <person name="Pitluck S."/>
            <person name="Chertkov O."/>
            <person name="Brettin T."/>
            <person name="Bruce D."/>
            <person name="Han C."/>
            <person name="Schmutz J."/>
            <person name="Larimer F."/>
            <person name="Land M."/>
            <person name="Hauser L."/>
            <person name="Kyrpides N."/>
            <person name="Mikhailova N."/>
            <person name="Shelobolina E."/>
            <person name="Aklujkar M."/>
            <person name="Lovley D."/>
            <person name="Richardson P."/>
        </authorList>
    </citation>
    <scope>NUCLEOTIDE SEQUENCE [LARGE SCALE GENOMIC DNA]</scope>
    <source>
        <strain evidence="1 2">Rf4</strain>
    </source>
</reference>
<dbReference type="EMBL" id="CP000698">
    <property type="protein sequence ID" value="ABQ24514.1"/>
    <property type="molecule type" value="Genomic_DNA"/>
</dbReference>
<dbReference type="STRING" id="351605.Gura_0298"/>
<dbReference type="OrthoDB" id="8548499at2"/>
<evidence type="ECO:0000313" key="2">
    <source>
        <dbReference type="Proteomes" id="UP000006695"/>
    </source>
</evidence>
<proteinExistence type="predicted"/>
<sequence>MSVKPFFCVVALLYGILVSGVQDRAWADDYRTLENASPQEVVDAMATKAARGIANTTTGWLELPKQIYLTFKEDGVAKGITIGPLKGIGMTLVRTVSGVAEAATFFVAYPGFYDPIFDPAFVWQKE</sequence>